<reference evidence="2 4" key="1">
    <citation type="submission" date="2017-05" db="EMBL/GenBank/DDBJ databases">
        <authorList>
            <person name="Song R."/>
            <person name="Chenine A.L."/>
            <person name="Ruprecht R.M."/>
        </authorList>
    </citation>
    <scope>NUCLEOTIDE SEQUENCE [LARGE SCALE GENOMIC DNA]</scope>
    <source>
        <strain evidence="2">PD5205</strain>
    </source>
</reference>
<evidence type="ECO:0000313" key="4">
    <source>
        <dbReference type="Proteomes" id="UP000195953"/>
    </source>
</evidence>
<sequence>MNTRRDVSRIAQVVLLAILNPAGAVPLLAVDDPALTRNATILNYIADIAPLTGLSGDDTARSHADIDRWIAFVNADVHPTFKPVFGNTAYLQNAALIARSHDDARSKLRTLYERVDAHPQGRTWLAGDAHTDADVQAALKAEGLA</sequence>
<accession>A0A1Y6HHA4</accession>
<dbReference type="InterPro" id="IPR036282">
    <property type="entry name" value="Glutathione-S-Trfase_C_sf"/>
</dbReference>
<evidence type="ECO:0000313" key="3">
    <source>
        <dbReference type="Proteomes" id="UP000195877"/>
    </source>
</evidence>
<keyword evidence="3" id="KW-1185">Reference proteome</keyword>
<name>A0A1Y6HHA4_9XANT</name>
<dbReference type="PANTHER" id="PTHR44051:SF8">
    <property type="entry name" value="GLUTATHIONE S-TRANSFERASE GSTA"/>
    <property type="match status" value="1"/>
</dbReference>
<dbReference type="Gene3D" id="1.20.1050.10">
    <property type="match status" value="1"/>
</dbReference>
<dbReference type="eggNOG" id="COG0625">
    <property type="taxonomic scope" value="Bacteria"/>
</dbReference>
<reference evidence="1 3" key="2">
    <citation type="submission" date="2017-05" db="EMBL/GenBank/DDBJ databases">
        <authorList>
            <person name="Blom J."/>
        </authorList>
    </citation>
    <scope>NUCLEOTIDE SEQUENCE [LARGE SCALE GENOMIC DNA]</scope>
    <source>
        <strain evidence="1">PD885</strain>
    </source>
</reference>
<dbReference type="GO" id="GO:0004364">
    <property type="term" value="F:glutathione transferase activity"/>
    <property type="evidence" value="ECO:0007669"/>
    <property type="project" value="UniProtKB-EC"/>
</dbReference>
<proteinExistence type="predicted"/>
<dbReference type="SUPFAM" id="SSF47616">
    <property type="entry name" value="GST C-terminal domain-like"/>
    <property type="match status" value="1"/>
</dbReference>
<dbReference type="EMBL" id="LT853885">
    <property type="protein sequence ID" value="SMR01777.1"/>
    <property type="molecule type" value="Genomic_DNA"/>
</dbReference>
<dbReference type="PANTHER" id="PTHR44051">
    <property type="entry name" value="GLUTATHIONE S-TRANSFERASE-RELATED"/>
    <property type="match status" value="1"/>
</dbReference>
<evidence type="ECO:0000313" key="2">
    <source>
        <dbReference type="EMBL" id="SMR01777.1"/>
    </source>
</evidence>
<dbReference type="Gene3D" id="3.40.30.10">
    <property type="entry name" value="Glutaredoxin"/>
    <property type="match status" value="1"/>
</dbReference>
<protein>
    <submittedName>
        <fullName evidence="1 2">Glutathione S-transferase</fullName>
        <ecNumber evidence="1">2.5.1.18</ecNumber>
    </submittedName>
</protein>
<dbReference type="EMBL" id="LT853882">
    <property type="protein sequence ID" value="SMR00773.1"/>
    <property type="molecule type" value="Genomic_DNA"/>
</dbReference>
<dbReference type="EC" id="2.5.1.18" evidence="1"/>
<dbReference type="Proteomes" id="UP000195877">
    <property type="component" value="Chromosome 1"/>
</dbReference>
<organism evidence="2 4">
    <name type="scientific">Xanthomonas fragariae</name>
    <dbReference type="NCBI Taxonomy" id="48664"/>
    <lineage>
        <taxon>Bacteria</taxon>
        <taxon>Pseudomonadati</taxon>
        <taxon>Pseudomonadota</taxon>
        <taxon>Gammaproteobacteria</taxon>
        <taxon>Lysobacterales</taxon>
        <taxon>Lysobacteraceae</taxon>
        <taxon>Xanthomonas</taxon>
    </lineage>
</organism>
<dbReference type="Proteomes" id="UP000195953">
    <property type="component" value="Chromosome 1"/>
</dbReference>
<evidence type="ECO:0000313" key="1">
    <source>
        <dbReference type="EMBL" id="SMR00773.1"/>
    </source>
</evidence>
<gene>
    <name evidence="1" type="primary">gst</name>
    <name evidence="2" type="ORF">PD5205_00457</name>
    <name evidence="1" type="ORF">PD885_03552</name>
</gene>
<dbReference type="AlphaFoldDB" id="A0A1Y6HHA4"/>
<keyword evidence="2" id="KW-0808">Transferase</keyword>